<keyword evidence="5" id="KW-1185">Reference proteome</keyword>
<dbReference type="OrthoDB" id="9780518at2"/>
<dbReference type="EMBL" id="RQZC01000006">
    <property type="protein sequence ID" value="RRD29545.1"/>
    <property type="molecule type" value="Genomic_DNA"/>
</dbReference>
<feature type="domain" description="Luciferase-like" evidence="3">
    <location>
        <begin position="222"/>
        <end position="374"/>
    </location>
</feature>
<dbReference type="AlphaFoldDB" id="A0A3P1V861"/>
<dbReference type="PANTHER" id="PTHR30137">
    <property type="entry name" value="LUCIFERASE-LIKE MONOOXYGENASE"/>
    <property type="match status" value="1"/>
</dbReference>
<dbReference type="Pfam" id="PF00296">
    <property type="entry name" value="Bac_luciferase"/>
    <property type="match status" value="2"/>
</dbReference>
<dbReference type="CDD" id="cd00347">
    <property type="entry name" value="Flavin_utilizing_monoxygenases"/>
    <property type="match status" value="1"/>
</dbReference>
<dbReference type="NCBIfam" id="TIGR03558">
    <property type="entry name" value="oxido_grp_1"/>
    <property type="match status" value="1"/>
</dbReference>
<comment type="similarity">
    <text evidence="1">To bacterial alkanal monooxygenase alpha and beta chains.</text>
</comment>
<reference evidence="4 5" key="1">
    <citation type="submission" date="2018-11" db="EMBL/GenBank/DDBJ databases">
        <title>Genomes From Bacteria Associated with the Canine Oral Cavity: a Test Case for Automated Genome-Based Taxonomic Assignment.</title>
        <authorList>
            <person name="Coil D.A."/>
            <person name="Jospin G."/>
            <person name="Darling A.E."/>
            <person name="Wallis C."/>
            <person name="Davis I.J."/>
            <person name="Harris S."/>
            <person name="Eisen J.A."/>
            <person name="Holcombe L.J."/>
            <person name="O'Flynn C."/>
        </authorList>
    </citation>
    <scope>NUCLEOTIDE SEQUENCE [LARGE SCALE GENOMIC DNA]</scope>
    <source>
        <strain evidence="4 5">OH5050</strain>
    </source>
</reference>
<feature type="region of interest" description="Disordered" evidence="2">
    <location>
        <begin position="175"/>
        <end position="220"/>
    </location>
</feature>
<evidence type="ECO:0000256" key="1">
    <source>
        <dbReference type="ARBA" id="ARBA00007789"/>
    </source>
</evidence>
<dbReference type="GO" id="GO:0016705">
    <property type="term" value="F:oxidoreductase activity, acting on paired donors, with incorporation or reduction of molecular oxygen"/>
    <property type="evidence" value="ECO:0007669"/>
    <property type="project" value="InterPro"/>
</dbReference>
<dbReference type="RefSeq" id="WP_124933576.1">
    <property type="nucleotide sequence ID" value="NZ_JAGFOU010000023.1"/>
</dbReference>
<comment type="caution">
    <text evidence="4">The sequence shown here is derived from an EMBL/GenBank/DDBJ whole genome shotgun (WGS) entry which is preliminary data.</text>
</comment>
<organism evidence="4 5">
    <name type="scientific">Actinomyces bowdenii</name>
    <dbReference type="NCBI Taxonomy" id="131109"/>
    <lineage>
        <taxon>Bacteria</taxon>
        <taxon>Bacillati</taxon>
        <taxon>Actinomycetota</taxon>
        <taxon>Actinomycetes</taxon>
        <taxon>Actinomycetales</taxon>
        <taxon>Actinomycetaceae</taxon>
        <taxon>Actinomyces</taxon>
    </lineage>
</organism>
<feature type="domain" description="Luciferase-like" evidence="3">
    <location>
        <begin position="23"/>
        <end position="147"/>
    </location>
</feature>
<name>A0A3P1V861_9ACTO</name>
<dbReference type="EC" id="1.-.-.-" evidence="4"/>
<dbReference type="Gene3D" id="3.20.20.30">
    <property type="entry name" value="Luciferase-like domain"/>
    <property type="match status" value="1"/>
</dbReference>
<dbReference type="Proteomes" id="UP000271272">
    <property type="component" value="Unassembled WGS sequence"/>
</dbReference>
<sequence>MSQSHRSGGPVLSVLDMVPVSAGRTRRDALEEMVDLARCAEAAGYRRYWLAEHHGSTTYLSSATTVLMGQVLAATERIGVCSGGIMLPNHAPLVIAEQIGTLATLHPSRVGLGLGRAPGTDRLTAAALRRRNASPRHFVEEILEILTYLGAVPQEGDGAVPGSLLLGAEAAAPSASATSPTSPAAAPGGQRSCAIQPGAAGAGTPTAGAPEGTAPEGPLRAAPARVRAIPGEGTAPAVWILGSSVNGARVAGSLGLPFAVASHFAPSQAGAAITSYRSVFDAQAPTSQGCPRIAAAVNAVVAPTAQEADLLFSTAMAAAARIIGARPGPLDPPDPAPGAWRALAPGREAMVEGAMALSYVGAPDDVAAGLRDLAARWDLDEILVVCHVHDAAARRRSYELLAQAMARPAAG</sequence>
<dbReference type="PANTHER" id="PTHR30137:SF6">
    <property type="entry name" value="LUCIFERASE-LIKE MONOOXYGENASE"/>
    <property type="match status" value="1"/>
</dbReference>
<dbReference type="SUPFAM" id="SSF51679">
    <property type="entry name" value="Bacterial luciferase-like"/>
    <property type="match status" value="1"/>
</dbReference>
<gene>
    <name evidence="4" type="ORF">EII10_05870</name>
</gene>
<evidence type="ECO:0000256" key="2">
    <source>
        <dbReference type="SAM" id="MobiDB-lite"/>
    </source>
</evidence>
<evidence type="ECO:0000313" key="4">
    <source>
        <dbReference type="EMBL" id="RRD29545.1"/>
    </source>
</evidence>
<evidence type="ECO:0000259" key="3">
    <source>
        <dbReference type="Pfam" id="PF00296"/>
    </source>
</evidence>
<feature type="compositionally biased region" description="Low complexity" evidence="2">
    <location>
        <begin position="197"/>
        <end position="218"/>
    </location>
</feature>
<dbReference type="GO" id="GO:0005829">
    <property type="term" value="C:cytosol"/>
    <property type="evidence" value="ECO:0007669"/>
    <property type="project" value="TreeGrafter"/>
</dbReference>
<accession>A0A3P1V861</accession>
<dbReference type="InterPro" id="IPR050766">
    <property type="entry name" value="Bact_Lucif_Oxidored"/>
</dbReference>
<dbReference type="InterPro" id="IPR011251">
    <property type="entry name" value="Luciferase-like_dom"/>
</dbReference>
<proteinExistence type="predicted"/>
<feature type="compositionally biased region" description="Low complexity" evidence="2">
    <location>
        <begin position="175"/>
        <end position="189"/>
    </location>
</feature>
<dbReference type="InterPro" id="IPR019949">
    <property type="entry name" value="CmoO-like"/>
</dbReference>
<evidence type="ECO:0000313" key="5">
    <source>
        <dbReference type="Proteomes" id="UP000271272"/>
    </source>
</evidence>
<dbReference type="InterPro" id="IPR036661">
    <property type="entry name" value="Luciferase-like_sf"/>
</dbReference>
<protein>
    <submittedName>
        <fullName evidence="4">MsnO8 family LLM class oxidoreductase</fullName>
        <ecNumber evidence="4">1.-.-.-</ecNumber>
    </submittedName>
</protein>
<keyword evidence="4" id="KW-0560">Oxidoreductase</keyword>